<organism evidence="1 2">
    <name type="scientific">Penicillium rubens (strain ATCC 28089 / DSM 1075 / NRRL 1951 / Wisconsin 54-1255)</name>
    <name type="common">Penicillium chrysogenum</name>
    <dbReference type="NCBI Taxonomy" id="500485"/>
    <lineage>
        <taxon>Eukaryota</taxon>
        <taxon>Fungi</taxon>
        <taxon>Dikarya</taxon>
        <taxon>Ascomycota</taxon>
        <taxon>Pezizomycotina</taxon>
        <taxon>Eurotiomycetes</taxon>
        <taxon>Eurotiomycetidae</taxon>
        <taxon>Eurotiales</taxon>
        <taxon>Aspergillaceae</taxon>
        <taxon>Penicillium</taxon>
        <taxon>Penicillium chrysogenum species complex</taxon>
    </lineage>
</organism>
<gene>
    <name evidence="1" type="ORF">Pc22g02110</name>
    <name evidence="1" type="ORF">PCH_Pc22g02110</name>
</gene>
<dbReference type="HOGENOM" id="CLU_1696112_0_0_1"/>
<name>B6HP63_PENRW</name>
<evidence type="ECO:0000313" key="1">
    <source>
        <dbReference type="EMBL" id="CAP97499.1"/>
    </source>
</evidence>
<dbReference type="VEuPathDB" id="FungiDB:PCH_Pc22g02110"/>
<dbReference type="AlphaFoldDB" id="B6HP63"/>
<dbReference type="Proteomes" id="UP000000724">
    <property type="component" value="Contig Pc00c22"/>
</dbReference>
<proteinExistence type="predicted"/>
<accession>B6HP63</accession>
<dbReference type="EMBL" id="AM920437">
    <property type="protein sequence ID" value="CAP97499.1"/>
    <property type="molecule type" value="Genomic_DNA"/>
</dbReference>
<sequence length="155" mass="17333">MEDPPLIAVCSPSWSPSHLKGQIDNRFTDPVHRSERDLVPKAPVLSTKSPLCSQISARVLRTLHDPYKYSEEAVTCVSMVSLQELHVGRHETEDRLRPALTPVDSMAVDKSSHNCTSPCRTRPCAASWTHEAGTSSDMTLRGRNFTPIEIRDRLK</sequence>
<reference evidence="1 2" key="1">
    <citation type="journal article" date="2008" name="Nat. Biotechnol.">
        <title>Genome sequencing and analysis of the filamentous fungus Penicillium chrysogenum.</title>
        <authorList>
            <person name="van den Berg M.A."/>
            <person name="Albang R."/>
            <person name="Albermann K."/>
            <person name="Badger J.H."/>
            <person name="Daran J.-M."/>
            <person name="Driessen A.J.M."/>
            <person name="Garcia-Estrada C."/>
            <person name="Fedorova N.D."/>
            <person name="Harris D.M."/>
            <person name="Heijne W.H.M."/>
            <person name="Joardar V.S."/>
            <person name="Kiel J.A.K.W."/>
            <person name="Kovalchuk A."/>
            <person name="Martin J.F."/>
            <person name="Nierman W.C."/>
            <person name="Nijland J.G."/>
            <person name="Pronk J.T."/>
            <person name="Roubos J.A."/>
            <person name="van der Klei I.J."/>
            <person name="van Peij N.N.M.E."/>
            <person name="Veenhuis M."/>
            <person name="von Doehren H."/>
            <person name="Wagner C."/>
            <person name="Wortman J.R."/>
            <person name="Bovenberg R.A.L."/>
        </authorList>
    </citation>
    <scope>NUCLEOTIDE SEQUENCE [LARGE SCALE GENOMIC DNA]</scope>
    <source>
        <strain evidence="2">ATCC 28089 / DSM 1075 / NRRL 1951 / Wisconsin 54-1255</strain>
    </source>
</reference>
<keyword evidence="2" id="KW-1185">Reference proteome</keyword>
<protein>
    <submittedName>
        <fullName evidence="1">Uncharacterized protein</fullName>
    </submittedName>
</protein>
<evidence type="ECO:0000313" key="2">
    <source>
        <dbReference type="Proteomes" id="UP000000724"/>
    </source>
</evidence>